<evidence type="ECO:0000313" key="1">
    <source>
        <dbReference type="EMBL" id="RBP51043.1"/>
    </source>
</evidence>
<reference evidence="1 2" key="1">
    <citation type="submission" date="2018-06" db="EMBL/GenBank/DDBJ databases">
        <title>Genomic Encyclopedia of Type Strains, Phase IV (KMG-IV): sequencing the most valuable type-strain genomes for metagenomic binning, comparative biology and taxonomic classification.</title>
        <authorList>
            <person name="Goeker M."/>
        </authorList>
    </citation>
    <scope>NUCLEOTIDE SEQUENCE [LARGE SCALE GENOMIC DNA]</scope>
    <source>
        <strain evidence="1 2">DSM 24032</strain>
    </source>
</reference>
<comment type="caution">
    <text evidence="1">The sequence shown here is derived from an EMBL/GenBank/DDBJ whole genome shotgun (WGS) entry which is preliminary data.</text>
</comment>
<name>A0A395JJT2_9GAMM</name>
<dbReference type="EMBL" id="QNRT01000002">
    <property type="protein sequence ID" value="RBP51043.1"/>
    <property type="molecule type" value="Genomic_DNA"/>
</dbReference>
<dbReference type="Proteomes" id="UP000253083">
    <property type="component" value="Unassembled WGS sequence"/>
</dbReference>
<keyword evidence="2" id="KW-1185">Reference proteome</keyword>
<dbReference type="AlphaFoldDB" id="A0A395JJT2"/>
<accession>A0A395JJT2</accession>
<protein>
    <submittedName>
        <fullName evidence="1">Uncharacterized protein</fullName>
    </submittedName>
</protein>
<sequence length="61" mass="7154">MQVQYLQQFKGSHWQLLNLVNLESGPFAEPLRQIEKVTAERESLRAMLKNQIVGMNYAGYW</sequence>
<dbReference type="InParanoid" id="A0A395JJT2"/>
<gene>
    <name evidence="1" type="ORF">DFR28_102462</name>
</gene>
<proteinExistence type="predicted"/>
<evidence type="ECO:0000313" key="2">
    <source>
        <dbReference type="Proteomes" id="UP000253083"/>
    </source>
</evidence>
<organism evidence="1 2">
    <name type="scientific">Arenicella xantha</name>
    <dbReference type="NCBI Taxonomy" id="644221"/>
    <lineage>
        <taxon>Bacteria</taxon>
        <taxon>Pseudomonadati</taxon>
        <taxon>Pseudomonadota</taxon>
        <taxon>Gammaproteobacteria</taxon>
        <taxon>Arenicellales</taxon>
        <taxon>Arenicellaceae</taxon>
        <taxon>Arenicella</taxon>
    </lineage>
</organism>
<dbReference type="RefSeq" id="WP_147250960.1">
    <property type="nucleotide sequence ID" value="NZ_QNRT01000002.1"/>
</dbReference>